<sequence>MKISGFSFVRNAVRLAYPIAEAIRSALPLVDEFVVTVGESDDGTVDVIRAIGDPKVRIIETEWNPDHFVHGHINAVQTNLAMDACSGDWGVYLQADEVFHEDDLPKIRRAMEQHLDDPRVEGLLFDYLHFWGDFDHFHWTRNWYRHEVRAVRMEPSIRSWKSAQGFRKDGRKLTVKPCGARVFHYGWVRPPETMKKKQMALDRLHHPEDWVAKRHPDGGNVPFDYGPLDHLRRFDGTHPAVMREWIASKDWNAADYRLEGTLHEHNRRSVRALSWVENQILRHRLGEYRNYVLLK</sequence>
<name>A0A956SEB0_UNCEI</name>
<dbReference type="EC" id="2.4.-.-" evidence="2"/>
<keyword evidence="2" id="KW-0328">Glycosyltransferase</keyword>
<reference evidence="2" key="1">
    <citation type="submission" date="2020-04" db="EMBL/GenBank/DDBJ databases">
        <authorList>
            <person name="Zhang T."/>
        </authorList>
    </citation>
    <scope>NUCLEOTIDE SEQUENCE</scope>
    <source>
        <strain evidence="2">HKST-UBA02</strain>
    </source>
</reference>
<accession>A0A956SEB0</accession>
<comment type="caution">
    <text evidence="2">The sequence shown here is derived from an EMBL/GenBank/DDBJ whole genome shotgun (WGS) entry which is preliminary data.</text>
</comment>
<dbReference type="GO" id="GO:0016757">
    <property type="term" value="F:glycosyltransferase activity"/>
    <property type="evidence" value="ECO:0007669"/>
    <property type="project" value="UniProtKB-KW"/>
</dbReference>
<protein>
    <submittedName>
        <fullName evidence="2">Glycosyltransferase</fullName>
        <ecNumber evidence="2">2.4.-.-</ecNumber>
    </submittedName>
</protein>
<dbReference type="Gene3D" id="3.90.550.10">
    <property type="entry name" value="Spore Coat Polysaccharide Biosynthesis Protein SpsA, Chain A"/>
    <property type="match status" value="1"/>
</dbReference>
<dbReference type="AlphaFoldDB" id="A0A956SEB0"/>
<dbReference type="Proteomes" id="UP000739538">
    <property type="component" value="Unassembled WGS sequence"/>
</dbReference>
<evidence type="ECO:0000313" key="2">
    <source>
        <dbReference type="EMBL" id="MCA9757251.1"/>
    </source>
</evidence>
<gene>
    <name evidence="2" type="ORF">KDA27_15705</name>
</gene>
<reference evidence="2" key="2">
    <citation type="journal article" date="2021" name="Microbiome">
        <title>Successional dynamics and alternative stable states in a saline activated sludge microbial community over 9 years.</title>
        <authorList>
            <person name="Wang Y."/>
            <person name="Ye J."/>
            <person name="Ju F."/>
            <person name="Liu L."/>
            <person name="Boyd J.A."/>
            <person name="Deng Y."/>
            <person name="Parks D.H."/>
            <person name="Jiang X."/>
            <person name="Yin X."/>
            <person name="Woodcroft B.J."/>
            <person name="Tyson G.W."/>
            <person name="Hugenholtz P."/>
            <person name="Polz M.F."/>
            <person name="Zhang T."/>
        </authorList>
    </citation>
    <scope>NUCLEOTIDE SEQUENCE</scope>
    <source>
        <strain evidence="2">HKST-UBA02</strain>
    </source>
</reference>
<evidence type="ECO:0000313" key="3">
    <source>
        <dbReference type="Proteomes" id="UP000739538"/>
    </source>
</evidence>
<dbReference type="SUPFAM" id="SSF53448">
    <property type="entry name" value="Nucleotide-diphospho-sugar transferases"/>
    <property type="match status" value="1"/>
</dbReference>
<dbReference type="InterPro" id="IPR001173">
    <property type="entry name" value="Glyco_trans_2-like"/>
</dbReference>
<dbReference type="Pfam" id="PF00535">
    <property type="entry name" value="Glycos_transf_2"/>
    <property type="match status" value="1"/>
</dbReference>
<evidence type="ECO:0000259" key="1">
    <source>
        <dbReference type="Pfam" id="PF00535"/>
    </source>
</evidence>
<keyword evidence="2" id="KW-0808">Transferase</keyword>
<dbReference type="EMBL" id="JAGQHS010000089">
    <property type="protein sequence ID" value="MCA9757251.1"/>
    <property type="molecule type" value="Genomic_DNA"/>
</dbReference>
<organism evidence="2 3">
    <name type="scientific">Eiseniibacteriota bacterium</name>
    <dbReference type="NCBI Taxonomy" id="2212470"/>
    <lineage>
        <taxon>Bacteria</taxon>
        <taxon>Candidatus Eiseniibacteriota</taxon>
    </lineage>
</organism>
<proteinExistence type="predicted"/>
<dbReference type="InterPro" id="IPR029044">
    <property type="entry name" value="Nucleotide-diphossugar_trans"/>
</dbReference>
<feature type="domain" description="Glycosyltransferase 2-like" evidence="1">
    <location>
        <begin position="19"/>
        <end position="115"/>
    </location>
</feature>